<keyword evidence="2" id="KW-0812">Transmembrane</keyword>
<evidence type="ECO:0000256" key="2">
    <source>
        <dbReference type="RuleBase" id="RU362006"/>
    </source>
</evidence>
<feature type="region of interest" description="Disordered" evidence="3">
    <location>
        <begin position="213"/>
        <end position="250"/>
    </location>
</feature>
<keyword evidence="2" id="KW-1133">Transmembrane helix</keyword>
<keyword evidence="2" id="KW-0472">Membrane</keyword>
<dbReference type="Pfam" id="PF03134">
    <property type="entry name" value="TB2_DP1_HVA22"/>
    <property type="match status" value="1"/>
</dbReference>
<comment type="caution">
    <text evidence="4">The sequence shown here is derived from an EMBL/GenBank/DDBJ whole genome shotgun (WGS) entry which is preliminary data.</text>
</comment>
<evidence type="ECO:0000313" key="4">
    <source>
        <dbReference type="EMBL" id="KAK5609753.1"/>
    </source>
</evidence>
<organism evidence="4 5">
    <name type="scientific">Crenichthys baileyi</name>
    <name type="common">White River springfish</name>
    <dbReference type="NCBI Taxonomy" id="28760"/>
    <lineage>
        <taxon>Eukaryota</taxon>
        <taxon>Metazoa</taxon>
        <taxon>Chordata</taxon>
        <taxon>Craniata</taxon>
        <taxon>Vertebrata</taxon>
        <taxon>Euteleostomi</taxon>
        <taxon>Actinopterygii</taxon>
        <taxon>Neopterygii</taxon>
        <taxon>Teleostei</taxon>
        <taxon>Neoteleostei</taxon>
        <taxon>Acanthomorphata</taxon>
        <taxon>Ovalentaria</taxon>
        <taxon>Atherinomorphae</taxon>
        <taxon>Cyprinodontiformes</taxon>
        <taxon>Goodeidae</taxon>
        <taxon>Crenichthys</taxon>
    </lineage>
</organism>
<gene>
    <name evidence="4" type="primary">REEP1</name>
    <name evidence="4" type="ORF">CRENBAI_022991</name>
</gene>
<dbReference type="PANTHER" id="PTHR12300:SF33">
    <property type="entry name" value="RECEPTOR EXPRESSION-ENHANCING PROTEIN 1"/>
    <property type="match status" value="1"/>
</dbReference>
<proteinExistence type="inferred from homology"/>
<evidence type="ECO:0000313" key="5">
    <source>
        <dbReference type="Proteomes" id="UP001311232"/>
    </source>
</evidence>
<protein>
    <recommendedName>
        <fullName evidence="2">Receptor expression-enhancing protein</fullName>
    </recommendedName>
</protein>
<dbReference type="PANTHER" id="PTHR12300">
    <property type="entry name" value="HVA22-LIKE PROTEINS"/>
    <property type="match status" value="1"/>
</dbReference>
<dbReference type="GO" id="GO:0005789">
    <property type="term" value="C:endoplasmic reticulum membrane"/>
    <property type="evidence" value="ECO:0007669"/>
    <property type="project" value="TreeGrafter"/>
</dbReference>
<reference evidence="4 5" key="1">
    <citation type="submission" date="2021-06" db="EMBL/GenBank/DDBJ databases">
        <authorList>
            <person name="Palmer J.M."/>
        </authorList>
    </citation>
    <scope>NUCLEOTIDE SEQUENCE [LARGE SCALE GENOMIC DNA]</scope>
    <source>
        <strain evidence="4 5">MEX-2019</strain>
        <tissue evidence="4">Muscle</tissue>
    </source>
</reference>
<dbReference type="AlphaFoldDB" id="A0AAV9RLE2"/>
<keyword evidence="4" id="KW-0675">Receptor</keyword>
<dbReference type="GO" id="GO:0005881">
    <property type="term" value="C:cytoplasmic microtubule"/>
    <property type="evidence" value="ECO:0007669"/>
    <property type="project" value="TreeGrafter"/>
</dbReference>
<accession>A0AAV9RLE2</accession>
<name>A0AAV9RLE2_9TELE</name>
<keyword evidence="5" id="KW-1185">Reference proteome</keyword>
<evidence type="ECO:0000256" key="3">
    <source>
        <dbReference type="SAM" id="MobiDB-lite"/>
    </source>
</evidence>
<feature type="transmembrane region" description="Helical" evidence="2">
    <location>
        <begin position="94"/>
        <end position="119"/>
    </location>
</feature>
<comment type="similarity">
    <text evidence="1 2">Belongs to the DP1 family.</text>
</comment>
<dbReference type="GO" id="GO:0071786">
    <property type="term" value="P:endoplasmic reticulum tubular network organization"/>
    <property type="evidence" value="ECO:0007669"/>
    <property type="project" value="TreeGrafter"/>
</dbReference>
<dbReference type="GO" id="GO:0008017">
    <property type="term" value="F:microtubule binding"/>
    <property type="evidence" value="ECO:0007669"/>
    <property type="project" value="TreeGrafter"/>
</dbReference>
<comment type="subcellular location">
    <subcellularLocation>
        <location evidence="2">Membrane</location>
        <topology evidence="2">Multi-pass membrane protein</topology>
    </subcellularLocation>
</comment>
<feature type="transmembrane region" description="Helical" evidence="2">
    <location>
        <begin position="49"/>
        <end position="73"/>
    </location>
</feature>
<dbReference type="GO" id="GO:0071782">
    <property type="term" value="C:endoplasmic reticulum tubular network"/>
    <property type="evidence" value="ECO:0007669"/>
    <property type="project" value="TreeGrafter"/>
</dbReference>
<evidence type="ECO:0000256" key="1">
    <source>
        <dbReference type="ARBA" id="ARBA00008573"/>
    </source>
</evidence>
<feature type="compositionally biased region" description="Polar residues" evidence="3">
    <location>
        <begin position="213"/>
        <end position="232"/>
    </location>
</feature>
<feature type="compositionally biased region" description="Basic and acidic residues" evidence="3">
    <location>
        <begin position="241"/>
        <end position="250"/>
    </location>
</feature>
<dbReference type="InterPro" id="IPR004345">
    <property type="entry name" value="TB2_DP1_HVA22"/>
</dbReference>
<sequence>MFTCAIYGAAASSLLILHASRCSLCASRRRRLWTRLSSGGNSSPQTARPVAFSSAMVSWIISRLVVLVFGTLYPAYSSYKAVKTKDVREYVKWMMYWIIFALFTTVEVFTDMFLCWLPFYYELKIAFVVWLLSPYTKGSSVLYRKFVHPTLSSKEKDIDEYICQAKDKSYDTLVHFGRKGLNVAATAAVMAAAKGQGVLSDRLRSFSMQDLSSYQSDPVQTGPSTTQPTTAQHRTRPIIRSKSESYKASS</sequence>
<dbReference type="Proteomes" id="UP001311232">
    <property type="component" value="Unassembled WGS sequence"/>
</dbReference>
<dbReference type="EMBL" id="JAHHUM010001736">
    <property type="protein sequence ID" value="KAK5609753.1"/>
    <property type="molecule type" value="Genomic_DNA"/>
</dbReference>